<dbReference type="Pfam" id="PF00149">
    <property type="entry name" value="Metallophos"/>
    <property type="match status" value="1"/>
</dbReference>
<dbReference type="GO" id="GO:0004722">
    <property type="term" value="F:protein serine/threonine phosphatase activity"/>
    <property type="evidence" value="ECO:0007669"/>
    <property type="project" value="UniProtKB-EC"/>
</dbReference>
<keyword evidence="3" id="KW-0464">Manganese</keyword>
<organism evidence="7">
    <name type="scientific">Pinguiococcus pyrenoidosus</name>
    <dbReference type="NCBI Taxonomy" id="172671"/>
    <lineage>
        <taxon>Eukaryota</taxon>
        <taxon>Sar</taxon>
        <taxon>Stramenopiles</taxon>
        <taxon>Ochrophyta</taxon>
        <taxon>Pinguiophyceae</taxon>
        <taxon>Pinguiochrysidales</taxon>
        <taxon>Pinguiochrysidaceae</taxon>
        <taxon>Pinguiococcus</taxon>
    </lineage>
</organism>
<dbReference type="EMBL" id="HBEA01004518">
    <property type="protein sequence ID" value="CAD8253944.1"/>
    <property type="molecule type" value="Transcribed_RNA"/>
</dbReference>
<comment type="catalytic activity">
    <reaction evidence="4">
        <text>O-phospho-L-threonyl-[protein] + H2O = L-threonyl-[protein] + phosphate</text>
        <dbReference type="Rhea" id="RHEA:47004"/>
        <dbReference type="Rhea" id="RHEA-COMP:11060"/>
        <dbReference type="Rhea" id="RHEA-COMP:11605"/>
        <dbReference type="ChEBI" id="CHEBI:15377"/>
        <dbReference type="ChEBI" id="CHEBI:30013"/>
        <dbReference type="ChEBI" id="CHEBI:43474"/>
        <dbReference type="ChEBI" id="CHEBI:61977"/>
        <dbReference type="EC" id="3.1.3.16"/>
    </reaction>
</comment>
<dbReference type="InterPro" id="IPR051134">
    <property type="entry name" value="PPP_phosphatase"/>
</dbReference>
<dbReference type="InterPro" id="IPR004843">
    <property type="entry name" value="Calcineurin-like_PHP"/>
</dbReference>
<feature type="compositionally biased region" description="Basic and acidic residues" evidence="5">
    <location>
        <begin position="26"/>
        <end position="40"/>
    </location>
</feature>
<dbReference type="PANTHER" id="PTHR45668:SF3">
    <property type="entry name" value="SERINE_THREONINE-PROTEIN PHOSPHATASE RDGC"/>
    <property type="match status" value="1"/>
</dbReference>
<accession>A0A7R9U5W8</accession>
<evidence type="ECO:0000256" key="3">
    <source>
        <dbReference type="ARBA" id="ARBA00023211"/>
    </source>
</evidence>
<evidence type="ECO:0000256" key="2">
    <source>
        <dbReference type="ARBA" id="ARBA00022723"/>
    </source>
</evidence>
<evidence type="ECO:0000256" key="4">
    <source>
        <dbReference type="RuleBase" id="RU004273"/>
    </source>
</evidence>
<gene>
    <name evidence="7" type="ORF">PPYR1160_LOCUS3436</name>
</gene>
<feature type="region of interest" description="Disordered" evidence="5">
    <location>
        <begin position="1"/>
        <end position="48"/>
    </location>
</feature>
<dbReference type="EC" id="3.1.3.16" evidence="4"/>
<dbReference type="AlphaFoldDB" id="A0A7R9U5W8"/>
<proteinExistence type="inferred from homology"/>
<dbReference type="PANTHER" id="PTHR45668">
    <property type="entry name" value="SERINE/THREONINE-PROTEIN PHOSPHATASE 5-RELATED"/>
    <property type="match status" value="1"/>
</dbReference>
<keyword evidence="4" id="KW-0378">Hydrolase</keyword>
<name>A0A7R9U5W8_9STRA</name>
<reference evidence="7" key="1">
    <citation type="submission" date="2021-01" db="EMBL/GenBank/DDBJ databases">
        <authorList>
            <person name="Corre E."/>
            <person name="Pelletier E."/>
            <person name="Niang G."/>
            <person name="Scheremetjew M."/>
            <person name="Finn R."/>
            <person name="Kale V."/>
            <person name="Holt S."/>
            <person name="Cochrane G."/>
            <person name="Meng A."/>
            <person name="Brown T."/>
            <person name="Cohen L."/>
        </authorList>
    </citation>
    <scope>NUCLEOTIDE SEQUENCE</scope>
    <source>
        <strain evidence="7">CCMP2078</strain>
    </source>
</reference>
<dbReference type="SMART" id="SM00156">
    <property type="entry name" value="PP2Ac"/>
    <property type="match status" value="1"/>
</dbReference>
<evidence type="ECO:0000313" key="7">
    <source>
        <dbReference type="EMBL" id="CAD8253944.1"/>
    </source>
</evidence>
<protein>
    <recommendedName>
        <fullName evidence="4">Serine/threonine-protein phosphatase</fullName>
        <ecNumber evidence="4">3.1.3.16</ecNumber>
    </recommendedName>
</protein>
<dbReference type="SUPFAM" id="SSF56300">
    <property type="entry name" value="Metallo-dependent phosphatases"/>
    <property type="match status" value="1"/>
</dbReference>
<dbReference type="InterPro" id="IPR029052">
    <property type="entry name" value="Metallo-depent_PP-like"/>
</dbReference>
<comment type="cofactor">
    <cofactor evidence="1">
        <name>Mn(2+)</name>
        <dbReference type="ChEBI" id="CHEBI:29035"/>
    </cofactor>
</comment>
<keyword evidence="2" id="KW-0479">Metal-binding</keyword>
<dbReference type="PROSITE" id="PS00125">
    <property type="entry name" value="SER_THR_PHOSPHATASE"/>
    <property type="match status" value="1"/>
</dbReference>
<evidence type="ECO:0000256" key="5">
    <source>
        <dbReference type="SAM" id="MobiDB-lite"/>
    </source>
</evidence>
<evidence type="ECO:0000259" key="6">
    <source>
        <dbReference type="PROSITE" id="PS00125"/>
    </source>
</evidence>
<evidence type="ECO:0000256" key="1">
    <source>
        <dbReference type="ARBA" id="ARBA00001936"/>
    </source>
</evidence>
<comment type="similarity">
    <text evidence="4">Belongs to the PPP phosphatase family.</text>
</comment>
<feature type="domain" description="Serine/threonine specific protein phosphatases" evidence="6">
    <location>
        <begin position="270"/>
        <end position="275"/>
    </location>
</feature>
<dbReference type="Gene3D" id="3.60.21.10">
    <property type="match status" value="1"/>
</dbReference>
<dbReference type="InterPro" id="IPR006186">
    <property type="entry name" value="Ser/Thr-sp_prot-phosphatase"/>
</dbReference>
<sequence length="503" mass="56118">MCERLSLASKRRRLDGPSLGVAESQEDAKDLSPTEVKADGDDCGLPGPPREQVRRVYLCPRMVEVHVGDNGCKHATSTDIARSHPKAFSADFHLEKEFCPPENTGNGESGDMHIMRHLEEGTETFAIVEHIIDTAAALTAAVGKEVRDVPDSLWTGSLLHTLFGLEANDSENLSRQLTLLLRAAAIELRAQPTVVHAHAPAKVFGDIHGQLRDLLLLFREFGMPCHRTGDIEIAQYVFNGDWVDRGLHQLETVVVLLALKARYPRSVWLVRGNHESSEMNKSMTKTGHRGFDVDVLDKFKTQAAAQDIFRKCHQVFSYLPFACLIDDAILVLHGGIGDGEWDLAELAKVQRPISDHDIARSNLLTQILWSDPDEQGDRPKAQGVHENPRGASILAFGPDITKKFCHRNALRMVIRSHEYVPEGFRWAHGGRLLTVFSARDYDFDPSTNTCEQNDGAILYVTREQEYDPLAFDDSRSGQSEGSDLLKYDYSLKVTAKVLHRRGT</sequence>
<dbReference type="GO" id="GO:0046872">
    <property type="term" value="F:metal ion binding"/>
    <property type="evidence" value="ECO:0007669"/>
    <property type="project" value="UniProtKB-KW"/>
</dbReference>
<dbReference type="PRINTS" id="PR00114">
    <property type="entry name" value="STPHPHTASE"/>
</dbReference>